<dbReference type="PANTHER" id="PTHR44240:SF10">
    <property type="entry name" value="J DOMAIN-CONTAINING PROTEIN"/>
    <property type="match status" value="1"/>
</dbReference>
<protein>
    <submittedName>
        <fullName evidence="2">DnaJ domain-containing protein</fullName>
    </submittedName>
</protein>
<organism evidence="2 3">
    <name type="scientific">Tribonema minus</name>
    <dbReference type="NCBI Taxonomy" id="303371"/>
    <lineage>
        <taxon>Eukaryota</taxon>
        <taxon>Sar</taxon>
        <taxon>Stramenopiles</taxon>
        <taxon>Ochrophyta</taxon>
        <taxon>PX clade</taxon>
        <taxon>Xanthophyceae</taxon>
        <taxon>Tribonematales</taxon>
        <taxon>Tribonemataceae</taxon>
        <taxon>Tribonema</taxon>
    </lineage>
</organism>
<gene>
    <name evidence="2" type="ORF">JKP88DRAFT_156769</name>
</gene>
<feature type="non-terminal residue" evidence="2">
    <location>
        <position position="1"/>
    </location>
</feature>
<dbReference type="OrthoDB" id="10250354at2759"/>
<dbReference type="SMART" id="SM00271">
    <property type="entry name" value="DnaJ"/>
    <property type="match status" value="1"/>
</dbReference>
<dbReference type="Gene3D" id="1.10.287.110">
    <property type="entry name" value="DnaJ domain"/>
    <property type="match status" value="1"/>
</dbReference>
<accession>A0A835ZL26</accession>
<dbReference type="InterPro" id="IPR036869">
    <property type="entry name" value="J_dom_sf"/>
</dbReference>
<evidence type="ECO:0000313" key="2">
    <source>
        <dbReference type="EMBL" id="KAG5192949.1"/>
    </source>
</evidence>
<dbReference type="InterPro" id="IPR001623">
    <property type="entry name" value="DnaJ_domain"/>
</dbReference>
<comment type="caution">
    <text evidence="2">The sequence shown here is derived from an EMBL/GenBank/DDBJ whole genome shotgun (WGS) entry which is preliminary data.</text>
</comment>
<dbReference type="PRINTS" id="PR00625">
    <property type="entry name" value="JDOMAIN"/>
</dbReference>
<sequence>DFYKALGVATNASGDAVKAAYRTRVKECHPDAMYRKGDTSDAALDEFYLLEEAYSVLSDPGKRSTYDQGRAMKRMVAWLDKGDWGSAMAAVGKVGRAVAVDIAVPLAKG</sequence>
<dbReference type="Pfam" id="PF00226">
    <property type="entry name" value="DnaJ"/>
    <property type="match status" value="1"/>
</dbReference>
<reference evidence="2" key="1">
    <citation type="submission" date="2021-02" db="EMBL/GenBank/DDBJ databases">
        <title>First Annotated Genome of the Yellow-green Alga Tribonema minus.</title>
        <authorList>
            <person name="Mahan K.M."/>
        </authorList>
    </citation>
    <scope>NUCLEOTIDE SEQUENCE</scope>
    <source>
        <strain evidence="2">UTEX B ZZ1240</strain>
    </source>
</reference>
<dbReference type="AlphaFoldDB" id="A0A835ZL26"/>
<proteinExistence type="predicted"/>
<dbReference type="SUPFAM" id="SSF46565">
    <property type="entry name" value="Chaperone J-domain"/>
    <property type="match status" value="1"/>
</dbReference>
<dbReference type="CDD" id="cd06257">
    <property type="entry name" value="DnaJ"/>
    <property type="match status" value="1"/>
</dbReference>
<feature type="domain" description="J" evidence="1">
    <location>
        <begin position="1"/>
        <end position="70"/>
    </location>
</feature>
<name>A0A835ZL26_9STRA</name>
<dbReference type="PANTHER" id="PTHR44240">
    <property type="entry name" value="DNAJ DOMAIN (PROKARYOTIC HEAT SHOCK PROTEIN)-RELATED"/>
    <property type="match status" value="1"/>
</dbReference>
<dbReference type="PROSITE" id="PS50076">
    <property type="entry name" value="DNAJ_2"/>
    <property type="match status" value="1"/>
</dbReference>
<keyword evidence="3" id="KW-1185">Reference proteome</keyword>
<dbReference type="InterPro" id="IPR018253">
    <property type="entry name" value="DnaJ_domain_CS"/>
</dbReference>
<dbReference type="InterPro" id="IPR052276">
    <property type="entry name" value="Diphthamide-biosynth_chaperone"/>
</dbReference>
<evidence type="ECO:0000313" key="3">
    <source>
        <dbReference type="Proteomes" id="UP000664859"/>
    </source>
</evidence>
<dbReference type="EMBL" id="JAFCMP010000001">
    <property type="protein sequence ID" value="KAG5192949.1"/>
    <property type="molecule type" value="Genomic_DNA"/>
</dbReference>
<dbReference type="Proteomes" id="UP000664859">
    <property type="component" value="Unassembled WGS sequence"/>
</dbReference>
<dbReference type="PROSITE" id="PS00636">
    <property type="entry name" value="DNAJ_1"/>
    <property type="match status" value="1"/>
</dbReference>
<evidence type="ECO:0000259" key="1">
    <source>
        <dbReference type="PROSITE" id="PS50076"/>
    </source>
</evidence>